<evidence type="ECO:0000256" key="5">
    <source>
        <dbReference type="SAM" id="SignalP"/>
    </source>
</evidence>
<feature type="compositionally biased region" description="Low complexity" evidence="3">
    <location>
        <begin position="30"/>
        <end position="139"/>
    </location>
</feature>
<keyword evidence="4" id="KW-1133">Transmembrane helix</keyword>
<evidence type="ECO:0000256" key="3">
    <source>
        <dbReference type="SAM" id="MobiDB-lite"/>
    </source>
</evidence>
<dbReference type="RefSeq" id="XP_013387695.1">
    <property type="nucleotide sequence ID" value="XM_013532241.1"/>
</dbReference>
<dbReference type="AlphaFoldDB" id="A0A1S3HNT2"/>
<evidence type="ECO:0000256" key="1">
    <source>
        <dbReference type="ARBA" id="ARBA00005964"/>
    </source>
</evidence>
<dbReference type="PANTHER" id="PTHR43903">
    <property type="entry name" value="NEUROLIGIN"/>
    <property type="match status" value="1"/>
</dbReference>
<dbReference type="InterPro" id="IPR019819">
    <property type="entry name" value="Carboxylesterase_B_CS"/>
</dbReference>
<dbReference type="Proteomes" id="UP000085678">
    <property type="component" value="Unplaced"/>
</dbReference>
<keyword evidence="4" id="KW-0812">Transmembrane</keyword>
<protein>
    <submittedName>
        <fullName evidence="8">Carboxylesterase 1C isoform X1</fullName>
    </submittedName>
</protein>
<feature type="compositionally biased region" description="Polar residues" evidence="3">
    <location>
        <begin position="140"/>
        <end position="170"/>
    </location>
</feature>
<dbReference type="InterPro" id="IPR002018">
    <property type="entry name" value="CarbesteraseB"/>
</dbReference>
<feature type="chain" id="PRO_5010383554" evidence="5">
    <location>
        <begin position="21"/>
        <end position="832"/>
    </location>
</feature>
<dbReference type="Pfam" id="PF00135">
    <property type="entry name" value="COesterase"/>
    <property type="match status" value="1"/>
</dbReference>
<accession>A0A1S3HNT2</accession>
<dbReference type="KEGG" id="lak:106156812"/>
<evidence type="ECO:0000256" key="4">
    <source>
        <dbReference type="SAM" id="Phobius"/>
    </source>
</evidence>
<evidence type="ECO:0000313" key="7">
    <source>
        <dbReference type="Proteomes" id="UP000085678"/>
    </source>
</evidence>
<evidence type="ECO:0000256" key="2">
    <source>
        <dbReference type="ARBA" id="ARBA00022729"/>
    </source>
</evidence>
<feature type="region of interest" description="Disordered" evidence="3">
    <location>
        <begin position="23"/>
        <end position="174"/>
    </location>
</feature>
<organism evidence="7 8">
    <name type="scientific">Lingula anatina</name>
    <name type="common">Brachiopod</name>
    <name type="synonym">Lingula unguis</name>
    <dbReference type="NCBI Taxonomy" id="7574"/>
    <lineage>
        <taxon>Eukaryota</taxon>
        <taxon>Metazoa</taxon>
        <taxon>Spiralia</taxon>
        <taxon>Lophotrochozoa</taxon>
        <taxon>Brachiopoda</taxon>
        <taxon>Linguliformea</taxon>
        <taxon>Lingulata</taxon>
        <taxon>Lingulida</taxon>
        <taxon>Linguloidea</taxon>
        <taxon>Lingulidae</taxon>
        <taxon>Lingula</taxon>
    </lineage>
</organism>
<evidence type="ECO:0000259" key="6">
    <source>
        <dbReference type="Pfam" id="PF00135"/>
    </source>
</evidence>
<feature type="domain" description="Carboxylesterase type B" evidence="6">
    <location>
        <begin position="175"/>
        <end position="720"/>
    </location>
</feature>
<dbReference type="OMA" id="PWAISHY"/>
<keyword evidence="7" id="KW-1185">Reference proteome</keyword>
<dbReference type="InterPro" id="IPR011049">
    <property type="entry name" value="Serralysin-like_metalloprot_C"/>
</dbReference>
<comment type="similarity">
    <text evidence="1">Belongs to the type-B carboxylesterase/lipase family.</text>
</comment>
<dbReference type="ESTHER" id="linun-a0a1s3hq80">
    <property type="family name" value="Carb_B_Brachiopoda"/>
</dbReference>
<dbReference type="Gene3D" id="3.40.50.1820">
    <property type="entry name" value="alpha/beta hydrolase"/>
    <property type="match status" value="1"/>
</dbReference>
<dbReference type="SUPFAM" id="SSF53474">
    <property type="entry name" value="alpha/beta-Hydrolases"/>
    <property type="match status" value="1"/>
</dbReference>
<gene>
    <name evidence="8" type="primary">LOC106156812</name>
</gene>
<keyword evidence="2 5" id="KW-0732">Signal</keyword>
<keyword evidence="4" id="KW-0472">Membrane</keyword>
<dbReference type="InterPro" id="IPR051093">
    <property type="entry name" value="Neuroligin/BSAL"/>
</dbReference>
<reference evidence="8" key="1">
    <citation type="submission" date="2025-08" db="UniProtKB">
        <authorList>
            <consortium name="RefSeq"/>
        </authorList>
    </citation>
    <scope>IDENTIFICATION</scope>
    <source>
        <tissue evidence="8">Gonads</tissue>
    </source>
</reference>
<feature type="transmembrane region" description="Helical" evidence="4">
    <location>
        <begin position="770"/>
        <end position="793"/>
    </location>
</feature>
<proteinExistence type="inferred from homology"/>
<name>A0A1S3HNT2_LINAN</name>
<evidence type="ECO:0000313" key="8">
    <source>
        <dbReference type="RefSeq" id="XP_013387695.1"/>
    </source>
</evidence>
<dbReference type="OrthoDB" id="3200163at2759"/>
<dbReference type="PROSITE" id="PS00941">
    <property type="entry name" value="CARBOXYLESTERASE_B_2"/>
    <property type="match status" value="1"/>
</dbReference>
<dbReference type="SUPFAM" id="SSF51120">
    <property type="entry name" value="beta-Roll"/>
    <property type="match status" value="1"/>
</dbReference>
<dbReference type="InterPro" id="IPR029058">
    <property type="entry name" value="AB_hydrolase_fold"/>
</dbReference>
<dbReference type="InParanoid" id="A0A1S3HNT2"/>
<feature type="signal peptide" evidence="5">
    <location>
        <begin position="1"/>
        <end position="20"/>
    </location>
</feature>
<dbReference type="GeneID" id="106156812"/>
<sequence>MDTRTAYLFLLVIFVSSSFAQNDTTASPQTTASAGNGTTTASPANETTTASAENGTTTASPVNETTTATAGNETTTASPANETTTASAGNETTTASPANETTTASAGNETTTASAGNETTTASAANETTTTTMGNDTTTVSPGNDTTTAQAGNESTTNASTSELPPTTTAMPERNVVTTPLGKIRGKFVSLTINWNGTDTNILGEEFLGVRYARTPTRFAEPQTLASWTDIQDALAYGANCPQNRDTYGTVTTASPISESEDCLFLNIFVPSGGVEALKAMNETLPVVVYLQSGGYDTMPATLYSGIVLADSGNTIVVTVNYRVGVLGFLALKNAAGSIIGNNGLRDQSLALAWIRDNIASFAGDPTNVTLVGDYKGGASVGLHMVSSQSRGLFHRAISMSGAVTAPWAYATTTTAGEEFLQRADCNRENYDTSLACLRGKSLMDILKYERDPSSQMNLHRPVVDGTILVKSPAELLRDGVAKDIPYVIGYGESDGSFMLKYVTDEVVDGNVTNYMYNLTKLKQILSDTYSEYLGLSQSVRATVESTLFQYDVGPETDNDDLGTGIVKLFTDFFFKAPTEMTTDLYSKSNGTSVFLYNFAYRSTTLNPTKKSFLTAELPDLPYFLFGGGLMSSDTLQNRSHIIVRRAAASSDESDEQISQNVMGYWSNFAETGNPNTGSREQYTAANWPSYDSTNNSYLNLQETPTDARVDMNNRNVQFWNRYVSTVKQNEPTPTTPTTAAPTGLDIGACRRYYAAKIGPEVSPETAAGVMWGMLAAALLFFLVAVILAICLCKARGSCDEYMYGESYQISQNGNHYSRTTYDNKGYQMAES</sequence>